<name>A0AC34GUI5_9BILA</name>
<protein>
    <submittedName>
        <fullName evidence="2">Uncharacterized protein</fullName>
    </submittedName>
</protein>
<accession>A0AC34GUI5</accession>
<organism evidence="1 2">
    <name type="scientific">Panagrolaimus sp. ES5</name>
    <dbReference type="NCBI Taxonomy" id="591445"/>
    <lineage>
        <taxon>Eukaryota</taxon>
        <taxon>Metazoa</taxon>
        <taxon>Ecdysozoa</taxon>
        <taxon>Nematoda</taxon>
        <taxon>Chromadorea</taxon>
        <taxon>Rhabditida</taxon>
        <taxon>Tylenchina</taxon>
        <taxon>Panagrolaimomorpha</taxon>
        <taxon>Panagrolaimoidea</taxon>
        <taxon>Panagrolaimidae</taxon>
        <taxon>Panagrolaimus</taxon>
    </lineage>
</organism>
<proteinExistence type="predicted"/>
<evidence type="ECO:0000313" key="1">
    <source>
        <dbReference type="Proteomes" id="UP000887579"/>
    </source>
</evidence>
<dbReference type="Proteomes" id="UP000887579">
    <property type="component" value="Unplaced"/>
</dbReference>
<evidence type="ECO:0000313" key="2">
    <source>
        <dbReference type="WBParaSite" id="ES5_v2.g8259.t1"/>
    </source>
</evidence>
<dbReference type="WBParaSite" id="ES5_v2.g8259.t1">
    <property type="protein sequence ID" value="ES5_v2.g8259.t1"/>
    <property type="gene ID" value="ES5_v2.g8259"/>
</dbReference>
<reference evidence="2" key="1">
    <citation type="submission" date="2022-11" db="UniProtKB">
        <authorList>
            <consortium name="WormBaseParasite"/>
        </authorList>
    </citation>
    <scope>IDENTIFICATION</scope>
</reference>
<sequence length="305" mass="34105">MALVLEFHRNPPIFTSTLSFEQLPPFPSTHFTHLTSDVTRQLLRTEFFENHRLPQAIWIFSDNNLRTGPCCEIETALTPTMYHELTTPNEPSSPSFTPPESLTFEYSQPTQYTESIPQYPTITVTFPQITEDPVNDYFSGWGVTVPPSTETYFTKDKSQSEIFTGKLNAKKLISNQIDQRIIGPPSIQPPSSSSTTMGNDYGSDKNGFMEQEAKKSTLKIGPPSTAPNEFQLKNLNEKEQNTQSIGNGDYGETNNIVTDYGTTKMPKSSSNEKQMNSTTDSSTKEELKVNNVLMGIPKGTSIEVF</sequence>